<keyword evidence="3" id="KW-1185">Reference proteome</keyword>
<name>A0AAV6FGB2_9TELE</name>
<dbReference type="EMBL" id="JADWDJ010000023">
    <property type="protein sequence ID" value="KAG5261839.1"/>
    <property type="molecule type" value="Genomic_DNA"/>
</dbReference>
<feature type="region of interest" description="Disordered" evidence="1">
    <location>
        <begin position="1"/>
        <end position="70"/>
    </location>
</feature>
<feature type="compositionally biased region" description="Basic and acidic residues" evidence="1">
    <location>
        <begin position="25"/>
        <end position="41"/>
    </location>
</feature>
<evidence type="ECO:0000313" key="2">
    <source>
        <dbReference type="EMBL" id="KAG5261839.1"/>
    </source>
</evidence>
<dbReference type="Proteomes" id="UP000823561">
    <property type="component" value="Chromosome 23"/>
</dbReference>
<protein>
    <submittedName>
        <fullName evidence="2">Uncharacterized protein</fullName>
    </submittedName>
</protein>
<evidence type="ECO:0000313" key="3">
    <source>
        <dbReference type="Proteomes" id="UP000823561"/>
    </source>
</evidence>
<proteinExistence type="predicted"/>
<feature type="compositionally biased region" description="Polar residues" evidence="1">
    <location>
        <begin position="61"/>
        <end position="70"/>
    </location>
</feature>
<comment type="caution">
    <text evidence="2">The sequence shown here is derived from an EMBL/GenBank/DDBJ whole genome shotgun (WGS) entry which is preliminary data.</text>
</comment>
<organism evidence="2 3">
    <name type="scientific">Alosa alosa</name>
    <name type="common">allis shad</name>
    <dbReference type="NCBI Taxonomy" id="278164"/>
    <lineage>
        <taxon>Eukaryota</taxon>
        <taxon>Metazoa</taxon>
        <taxon>Chordata</taxon>
        <taxon>Craniata</taxon>
        <taxon>Vertebrata</taxon>
        <taxon>Euteleostomi</taxon>
        <taxon>Actinopterygii</taxon>
        <taxon>Neopterygii</taxon>
        <taxon>Teleostei</taxon>
        <taxon>Clupei</taxon>
        <taxon>Clupeiformes</taxon>
        <taxon>Clupeoidei</taxon>
        <taxon>Clupeidae</taxon>
        <taxon>Alosa</taxon>
    </lineage>
</organism>
<gene>
    <name evidence="2" type="ORF">AALO_G00289150</name>
</gene>
<evidence type="ECO:0000256" key="1">
    <source>
        <dbReference type="SAM" id="MobiDB-lite"/>
    </source>
</evidence>
<dbReference type="AlphaFoldDB" id="A0AAV6FGB2"/>
<accession>A0AAV6FGB2</accession>
<reference evidence="2" key="1">
    <citation type="submission" date="2020-10" db="EMBL/GenBank/DDBJ databases">
        <title>Chromosome-scale genome assembly of the Allis shad, Alosa alosa.</title>
        <authorList>
            <person name="Margot Z."/>
            <person name="Christophe K."/>
            <person name="Cabau C."/>
            <person name="Louis A."/>
            <person name="Berthelot C."/>
            <person name="Parey E."/>
            <person name="Roest Crollius H."/>
            <person name="Montfort J."/>
            <person name="Robinson-Rechavi M."/>
            <person name="Bucao C."/>
            <person name="Bouchez O."/>
            <person name="Gislard M."/>
            <person name="Lluch J."/>
            <person name="Milhes M."/>
            <person name="Lampietro C."/>
            <person name="Lopez Roques C."/>
            <person name="Donnadieu C."/>
            <person name="Braasch I."/>
            <person name="Desvignes T."/>
            <person name="Postlethwait J."/>
            <person name="Bobe J."/>
            <person name="Guiguen Y."/>
        </authorList>
    </citation>
    <scope>NUCLEOTIDE SEQUENCE</scope>
    <source>
        <strain evidence="2">M-15738</strain>
        <tissue evidence="2">Blood</tissue>
    </source>
</reference>
<feature type="compositionally biased region" description="Polar residues" evidence="1">
    <location>
        <begin position="44"/>
        <end position="53"/>
    </location>
</feature>
<sequence>MCEGFSHQRGRSKSTDSLSLLDSVKPTEEVKGERCVSEGVRRGTVTNRPPSTHHQNDTHSHGTYGTPGSRTTHHCREQALCLVYYHLPPVWSITTYLTYFPQMDTTILTFIS</sequence>